<dbReference type="AlphaFoldDB" id="A0AAW1GQ17"/>
<protein>
    <recommendedName>
        <fullName evidence="3">ARM repeat superfamily protein</fullName>
    </recommendedName>
</protein>
<comment type="caution">
    <text evidence="1">The sequence shown here is derived from an EMBL/GenBank/DDBJ whole genome shotgun (WGS) entry which is preliminary data.</text>
</comment>
<dbReference type="InterPro" id="IPR016024">
    <property type="entry name" value="ARM-type_fold"/>
</dbReference>
<accession>A0AAW1GQ17</accession>
<sequence length="993" mass="110202">MGVMSRRVLPACGSICFFCPSLRARSRQPVKRYKKLLAEIFPRNQEIEANDRKIGKLCEYASKNALRVPKISEYLEQRFYKDLRTEHIGSAKVVVCVYRKFLASCKEQMPLFACSLLGIIRTLLEQTHQEEMQILGCNALVDFVNIQVESTYIFNLEGLVPKLCQLAQEVGDNDRALRLRAAGLQALSAMVRFMGEQSHIPMEFDKIIAATLENFADIQIKHENGKLDKQISRNACEQGGMDTQVNGSSTVLLSEDACSSMDLSIVKQQLEPPLVASKSPSYWSKVCLHNMAGLAKEATTIRRVLEPFFHNFDSEDYWSPDSGLACSVLMYMQLLLEESAGENSHMLLSILVRHLDHKNVVKQSLKQINIINIITRLAQFAKQHASVALTGAITELLRHLRKCIQFSAEASSSGSGVNKLNGDLQSALENCIWHLSSKIGDIGPVLDMMAVVLENVQNNNTVARSTILSVYRTAQIVSSLPNISYHKKTFPDALFHQLLLAMGHPDHETRVMAHRTFSTVLMPSLMCPWSDQKDLPLPYSRGMSSLKSASKVNGGNFSIPEDSEAKVVAMSNMGDSPKVENDVKQSHNRSHSFKSTMTNGKMELASLRLSSHQVSLLLSSIWVQAACPENTPANFEAMAHTFNTALLFTRSKSSSHVALVRCFQLAFSLRNVSLDKEGGLRPSSRRSLFIMASCMLIFSARAGNLLELIPILKSSLTDVDPYLRLVDDIRLKSVIRDSVDGITYGSEEDDVIALKSLSVITSDDQQLKETVILSLLSKFEKLSEEELSDIRTQLLQEFSPDESYPLGVPLFMETPQPCSPLAMAEFQPFDEVSELGLLDDSLLEASGSQSGRKTSISSNSLDILSVNQLLESVLETAQQVENLPVNTTHVSYDQVKDQCEALVLGKHQKMLVLHSIKRPQNSKAIVVSDDTEVNSSTTAAMILEDLETSSNSKGKELIRDNDPLYPCSLEYGQQSFRLPPASPYDKFLKAAGC</sequence>
<proteinExistence type="predicted"/>
<dbReference type="InterPro" id="IPR055296">
    <property type="entry name" value="SRL2-like"/>
</dbReference>
<reference evidence="1 2" key="1">
    <citation type="submission" date="2024-03" db="EMBL/GenBank/DDBJ databases">
        <title>WGS assembly of Saponaria officinalis var. Norfolk2.</title>
        <authorList>
            <person name="Jenkins J."/>
            <person name="Shu S."/>
            <person name="Grimwood J."/>
            <person name="Barry K."/>
            <person name="Goodstein D."/>
            <person name="Schmutz J."/>
            <person name="Leebens-Mack J."/>
            <person name="Osbourn A."/>
        </authorList>
    </citation>
    <scope>NUCLEOTIDE SEQUENCE [LARGE SCALE GENOMIC DNA]</scope>
    <source>
        <strain evidence="2">cv. Norfolk2</strain>
        <strain evidence="1">JIC</strain>
        <tissue evidence="1">Leaf</tissue>
    </source>
</reference>
<evidence type="ECO:0000313" key="1">
    <source>
        <dbReference type="EMBL" id="KAK9665078.1"/>
    </source>
</evidence>
<dbReference type="Proteomes" id="UP001443914">
    <property type="component" value="Unassembled WGS sequence"/>
</dbReference>
<dbReference type="InterPro" id="IPR049152">
    <property type="entry name" value="EFR3-like_ARM"/>
</dbReference>
<dbReference type="EMBL" id="JBDFQZ010000014">
    <property type="protein sequence ID" value="KAK9665076.1"/>
    <property type="molecule type" value="Genomic_DNA"/>
</dbReference>
<dbReference type="PANTHER" id="PTHR46087:SF1">
    <property type="entry name" value="ARM REPEAT SUPERFAMILY PROTEIN"/>
    <property type="match status" value="1"/>
</dbReference>
<dbReference type="EMBL" id="JBDFQZ010000014">
    <property type="protein sequence ID" value="KAK9665075.1"/>
    <property type="molecule type" value="Genomic_DNA"/>
</dbReference>
<organism evidence="1 2">
    <name type="scientific">Saponaria officinalis</name>
    <name type="common">Common soapwort</name>
    <name type="synonym">Lychnis saponaria</name>
    <dbReference type="NCBI Taxonomy" id="3572"/>
    <lineage>
        <taxon>Eukaryota</taxon>
        <taxon>Viridiplantae</taxon>
        <taxon>Streptophyta</taxon>
        <taxon>Embryophyta</taxon>
        <taxon>Tracheophyta</taxon>
        <taxon>Spermatophyta</taxon>
        <taxon>Magnoliopsida</taxon>
        <taxon>eudicotyledons</taxon>
        <taxon>Gunneridae</taxon>
        <taxon>Pentapetalae</taxon>
        <taxon>Caryophyllales</taxon>
        <taxon>Caryophyllaceae</taxon>
        <taxon>Caryophylleae</taxon>
        <taxon>Saponaria</taxon>
    </lineage>
</organism>
<dbReference type="SUPFAM" id="SSF48371">
    <property type="entry name" value="ARM repeat"/>
    <property type="match status" value="1"/>
</dbReference>
<dbReference type="EMBL" id="JBDFQZ010000014">
    <property type="protein sequence ID" value="KAK9665074.1"/>
    <property type="molecule type" value="Genomic_DNA"/>
</dbReference>
<dbReference type="Pfam" id="PF21052">
    <property type="entry name" value="EFR3_ARM"/>
    <property type="match status" value="1"/>
</dbReference>
<evidence type="ECO:0008006" key="3">
    <source>
        <dbReference type="Google" id="ProtNLM"/>
    </source>
</evidence>
<keyword evidence="2" id="KW-1185">Reference proteome</keyword>
<dbReference type="EMBL" id="JBDFQZ010000014">
    <property type="protein sequence ID" value="KAK9665078.1"/>
    <property type="molecule type" value="Genomic_DNA"/>
</dbReference>
<dbReference type="PANTHER" id="PTHR46087">
    <property type="entry name" value="PUTATIVE, EXPRESSED-RELATED"/>
    <property type="match status" value="1"/>
</dbReference>
<gene>
    <name evidence="1" type="ORF">RND81_14G088700</name>
</gene>
<name>A0AAW1GQ17_SAPOF</name>
<evidence type="ECO:0000313" key="2">
    <source>
        <dbReference type="Proteomes" id="UP001443914"/>
    </source>
</evidence>